<dbReference type="GO" id="GO:0003677">
    <property type="term" value="F:DNA binding"/>
    <property type="evidence" value="ECO:0007669"/>
    <property type="project" value="UniProtKB-KW"/>
</dbReference>
<dbReference type="Pfam" id="PF01022">
    <property type="entry name" value="HTH_5"/>
    <property type="match status" value="1"/>
</dbReference>
<gene>
    <name evidence="5" type="ORF">KME60_01070</name>
</gene>
<evidence type="ECO:0000256" key="3">
    <source>
        <dbReference type="ARBA" id="ARBA00023163"/>
    </source>
</evidence>
<accession>A0A951QJ92</accession>
<dbReference type="InterPro" id="IPR036388">
    <property type="entry name" value="WH-like_DNA-bd_sf"/>
</dbReference>
<feature type="domain" description="HTH arsR-type" evidence="4">
    <location>
        <begin position="39"/>
        <end position="130"/>
    </location>
</feature>
<dbReference type="GO" id="GO:0003700">
    <property type="term" value="F:DNA-binding transcription factor activity"/>
    <property type="evidence" value="ECO:0007669"/>
    <property type="project" value="InterPro"/>
</dbReference>
<dbReference type="CDD" id="cd00090">
    <property type="entry name" value="HTH_ARSR"/>
    <property type="match status" value="1"/>
</dbReference>
<dbReference type="AlphaFoldDB" id="A0A951QJ92"/>
<keyword evidence="1" id="KW-0805">Transcription regulation</keyword>
<dbReference type="InterPro" id="IPR051011">
    <property type="entry name" value="Metal_resp_trans_reg"/>
</dbReference>
<dbReference type="Proteomes" id="UP000729701">
    <property type="component" value="Unassembled WGS sequence"/>
</dbReference>
<comment type="caution">
    <text evidence="5">The sequence shown here is derived from an EMBL/GenBank/DDBJ whole genome shotgun (WGS) entry which is preliminary data.</text>
</comment>
<dbReference type="NCBIfam" id="NF033788">
    <property type="entry name" value="HTH_metalloreg"/>
    <property type="match status" value="1"/>
</dbReference>
<dbReference type="SUPFAM" id="SSF46785">
    <property type="entry name" value="Winged helix' DNA-binding domain"/>
    <property type="match status" value="1"/>
</dbReference>
<keyword evidence="2" id="KW-0238">DNA-binding</keyword>
<reference evidence="5" key="2">
    <citation type="journal article" date="2022" name="Microbiol. Resour. Announc.">
        <title>Metagenome Sequencing to Explore Phylogenomics of Terrestrial Cyanobacteria.</title>
        <authorList>
            <person name="Ward R.D."/>
            <person name="Stajich J.E."/>
            <person name="Johansen J.R."/>
            <person name="Huntemann M."/>
            <person name="Clum A."/>
            <person name="Foster B."/>
            <person name="Foster B."/>
            <person name="Roux S."/>
            <person name="Palaniappan K."/>
            <person name="Varghese N."/>
            <person name="Mukherjee S."/>
            <person name="Reddy T.B.K."/>
            <person name="Daum C."/>
            <person name="Copeland A."/>
            <person name="Chen I.A."/>
            <person name="Ivanova N.N."/>
            <person name="Kyrpides N.C."/>
            <person name="Shapiro N."/>
            <person name="Eloe-Fadrosh E.A."/>
            <person name="Pietrasiak N."/>
        </authorList>
    </citation>
    <scope>NUCLEOTIDE SEQUENCE</scope>
    <source>
        <strain evidence="5">GSE-NOS-MK-12-04C</strain>
    </source>
</reference>
<reference evidence="5" key="1">
    <citation type="submission" date="2021-05" db="EMBL/GenBank/DDBJ databases">
        <authorList>
            <person name="Pietrasiak N."/>
            <person name="Ward R."/>
            <person name="Stajich J.E."/>
            <person name="Kurbessoian T."/>
        </authorList>
    </citation>
    <scope>NUCLEOTIDE SEQUENCE</scope>
    <source>
        <strain evidence="5">GSE-NOS-MK-12-04C</strain>
    </source>
</reference>
<dbReference type="PRINTS" id="PR00778">
    <property type="entry name" value="HTHARSR"/>
</dbReference>
<dbReference type="InterPro" id="IPR036390">
    <property type="entry name" value="WH_DNA-bd_sf"/>
</dbReference>
<dbReference type="PROSITE" id="PS50987">
    <property type="entry name" value="HTH_ARSR_2"/>
    <property type="match status" value="1"/>
</dbReference>
<evidence type="ECO:0000313" key="6">
    <source>
        <dbReference type="Proteomes" id="UP000729701"/>
    </source>
</evidence>
<dbReference type="PANTHER" id="PTHR43132">
    <property type="entry name" value="ARSENICAL RESISTANCE OPERON REPRESSOR ARSR-RELATED"/>
    <property type="match status" value="1"/>
</dbReference>
<evidence type="ECO:0000259" key="4">
    <source>
        <dbReference type="PROSITE" id="PS50987"/>
    </source>
</evidence>
<organism evidence="5 6">
    <name type="scientific">Cyanomargarita calcarea GSE-NOS-MK-12-04C</name>
    <dbReference type="NCBI Taxonomy" id="2839659"/>
    <lineage>
        <taxon>Bacteria</taxon>
        <taxon>Bacillati</taxon>
        <taxon>Cyanobacteriota</taxon>
        <taxon>Cyanophyceae</taxon>
        <taxon>Nostocales</taxon>
        <taxon>Cyanomargaritaceae</taxon>
        <taxon>Cyanomargarita</taxon>
    </lineage>
</organism>
<dbReference type="PANTHER" id="PTHR43132:SF6">
    <property type="entry name" value="HTH-TYPE TRANSCRIPTIONAL REPRESSOR CZRA"/>
    <property type="match status" value="1"/>
</dbReference>
<protein>
    <submittedName>
        <fullName evidence="5">Metalloregulator ArsR/SmtB family transcription factor</fullName>
    </submittedName>
</protein>
<evidence type="ECO:0000256" key="2">
    <source>
        <dbReference type="ARBA" id="ARBA00023125"/>
    </source>
</evidence>
<dbReference type="Gene3D" id="1.10.10.10">
    <property type="entry name" value="Winged helix-like DNA-binding domain superfamily/Winged helix DNA-binding domain"/>
    <property type="match status" value="1"/>
</dbReference>
<keyword evidence="3" id="KW-0804">Transcription</keyword>
<dbReference type="SMART" id="SM00418">
    <property type="entry name" value="HTH_ARSR"/>
    <property type="match status" value="1"/>
</dbReference>
<dbReference type="InterPro" id="IPR001845">
    <property type="entry name" value="HTH_ArsR_DNA-bd_dom"/>
</dbReference>
<dbReference type="EMBL" id="JAHHGZ010000001">
    <property type="protein sequence ID" value="MBW4666052.1"/>
    <property type="molecule type" value="Genomic_DNA"/>
</dbReference>
<evidence type="ECO:0000313" key="5">
    <source>
        <dbReference type="EMBL" id="MBW4666052.1"/>
    </source>
</evidence>
<proteinExistence type="predicted"/>
<name>A0A951QJ92_9CYAN</name>
<evidence type="ECO:0000256" key="1">
    <source>
        <dbReference type="ARBA" id="ARBA00023015"/>
    </source>
</evidence>
<dbReference type="InterPro" id="IPR011991">
    <property type="entry name" value="ArsR-like_HTH"/>
</dbReference>
<sequence length="130" mass="14784">MNKRKPQQDFDLLQSSEAPTCDTHLVHLDNVRSTQGEILPTDKAQQMAEIFGVLADPNRLRLLSALANQELCVCDLAALTKMSESAVCHQLRLLKAMRLVSYRREGRNVYYNLADSHVINLYRSLVENLE</sequence>